<proteinExistence type="predicted"/>
<keyword evidence="2" id="KW-1185">Reference proteome</keyword>
<gene>
    <name evidence="1" type="ORF">OPT61_g217</name>
</gene>
<reference evidence="1" key="1">
    <citation type="submission" date="2022-11" db="EMBL/GenBank/DDBJ databases">
        <title>Genome Sequence of Boeremia exigua.</title>
        <authorList>
            <person name="Buettner E."/>
        </authorList>
    </citation>
    <scope>NUCLEOTIDE SEQUENCE</scope>
    <source>
        <strain evidence="1">CU02</strain>
    </source>
</reference>
<dbReference type="EMBL" id="JAPHNI010000007">
    <property type="protein sequence ID" value="KAJ8118883.1"/>
    <property type="molecule type" value="Genomic_DNA"/>
</dbReference>
<sequence>MSADNLLEADVHHEEEIYTTLARALMSPQEQSDEQIEEEDWEADFSESPFPDGTSFIKDNRSSENRWLYIAQSSSWSFVFRVTDMLQEATPEATEGLRFPLDGDAYPLTWDHIRVDESNWLQMIPPQDYAIYLLNSVKFHMSHRLQFFDEKAFSAMTAEFYQNPDKMVRSSRLWFVQFLVILAFGKALLERSRRNVAPPGFEFFARAMSLLPSIPNLQTNEPILGIEVLALIALYLYCLDYRASAYSYIGQAARLAMHSGVHTRLPVERFGVDLAQRYNYLWWSVYILDRHISSTTGCPTVVHEQDITVPLPISLGSSQQNIVSTLHVKVSRLVSKVLSSEFLGEAFLPLRGALMLKAVYVPDNVIDQTFFERTRRLLKSLAGLARELEDTIHSELQGPSQVDLASVAFLTLAYHECAILATRPILLSLLKRRLKGANRSYRSTQNISSRLKTLVDTCAYSAAKVIDLLTIRLENNVIEVFLPFQLETLSSALVVLLIIQAVSFTDHDVPTLEARAHAILDEMIAQSNPIAKYRKAEAVHVGGLLAALHEEIGPMMNEGESSNSAAAIRPSIAVSSESTHLILTSNESASTYGSGFPMQFQSATSSAFPMVLNDDFLLNFGLSSEALDGVANQFFFDSPLGELASWSTNEEPHR</sequence>
<evidence type="ECO:0000313" key="1">
    <source>
        <dbReference type="EMBL" id="KAJ8118883.1"/>
    </source>
</evidence>
<dbReference type="Proteomes" id="UP001153331">
    <property type="component" value="Unassembled WGS sequence"/>
</dbReference>
<accession>A0ACC2IUR7</accession>
<name>A0ACC2IUR7_9PLEO</name>
<organism evidence="1 2">
    <name type="scientific">Boeremia exigua</name>
    <dbReference type="NCBI Taxonomy" id="749465"/>
    <lineage>
        <taxon>Eukaryota</taxon>
        <taxon>Fungi</taxon>
        <taxon>Dikarya</taxon>
        <taxon>Ascomycota</taxon>
        <taxon>Pezizomycotina</taxon>
        <taxon>Dothideomycetes</taxon>
        <taxon>Pleosporomycetidae</taxon>
        <taxon>Pleosporales</taxon>
        <taxon>Pleosporineae</taxon>
        <taxon>Didymellaceae</taxon>
        <taxon>Boeremia</taxon>
    </lineage>
</organism>
<evidence type="ECO:0000313" key="2">
    <source>
        <dbReference type="Proteomes" id="UP001153331"/>
    </source>
</evidence>
<protein>
    <submittedName>
        <fullName evidence="1">Uncharacterized protein</fullName>
    </submittedName>
</protein>
<comment type="caution">
    <text evidence="1">The sequence shown here is derived from an EMBL/GenBank/DDBJ whole genome shotgun (WGS) entry which is preliminary data.</text>
</comment>